<protein>
    <submittedName>
        <fullName evidence="1">Uncharacterized protein</fullName>
    </submittedName>
</protein>
<dbReference type="HOGENOM" id="CLU_3198085_0_0_9"/>
<name>C0C3Q1_9FIRM</name>
<dbReference type="STRING" id="553973.CLOHYLEM_06713"/>
<gene>
    <name evidence="1" type="ORF">CLOHYLEM_06713</name>
</gene>
<dbReference type="Proteomes" id="UP000004893">
    <property type="component" value="Unassembled WGS sequence"/>
</dbReference>
<dbReference type="EMBL" id="ABYI02000029">
    <property type="protein sequence ID" value="EEG73243.1"/>
    <property type="molecule type" value="Genomic_DNA"/>
</dbReference>
<dbReference type="AlphaFoldDB" id="C0C3Q1"/>
<reference evidence="1" key="2">
    <citation type="submission" date="2013-06" db="EMBL/GenBank/DDBJ databases">
        <title>Draft genome sequence of Clostridium hylemonae (DSM 15053).</title>
        <authorList>
            <person name="Sudarsanam P."/>
            <person name="Ley R."/>
            <person name="Guruge J."/>
            <person name="Turnbaugh P.J."/>
            <person name="Mahowald M."/>
            <person name="Liep D."/>
            <person name="Gordon J."/>
        </authorList>
    </citation>
    <scope>NUCLEOTIDE SEQUENCE</scope>
    <source>
        <strain evidence="1">DSM 15053</strain>
    </source>
</reference>
<evidence type="ECO:0000313" key="1">
    <source>
        <dbReference type="EMBL" id="EEG73243.1"/>
    </source>
</evidence>
<keyword evidence="2" id="KW-1185">Reference proteome</keyword>
<sequence>MRPCFQRIISIREQGFFYCKISHQLHSGLTSTSPHFYKFSSTRGF</sequence>
<organism evidence="1 2">
    <name type="scientific">[Clostridium] hylemonae DSM 15053</name>
    <dbReference type="NCBI Taxonomy" id="553973"/>
    <lineage>
        <taxon>Bacteria</taxon>
        <taxon>Bacillati</taxon>
        <taxon>Bacillota</taxon>
        <taxon>Clostridia</taxon>
        <taxon>Lachnospirales</taxon>
        <taxon>Lachnospiraceae</taxon>
    </lineage>
</organism>
<accession>C0C3Q1</accession>
<reference evidence="1" key="1">
    <citation type="submission" date="2009-02" db="EMBL/GenBank/DDBJ databases">
        <authorList>
            <person name="Fulton L."/>
            <person name="Clifton S."/>
            <person name="Fulton B."/>
            <person name="Xu J."/>
            <person name="Minx P."/>
            <person name="Pepin K.H."/>
            <person name="Johnson M."/>
            <person name="Bhonagiri V."/>
            <person name="Nash W.E."/>
            <person name="Mardis E.R."/>
            <person name="Wilson R.K."/>
        </authorList>
    </citation>
    <scope>NUCLEOTIDE SEQUENCE [LARGE SCALE GENOMIC DNA]</scope>
    <source>
        <strain evidence="1">DSM 15053</strain>
    </source>
</reference>
<evidence type="ECO:0000313" key="2">
    <source>
        <dbReference type="Proteomes" id="UP000004893"/>
    </source>
</evidence>
<proteinExistence type="predicted"/>
<comment type="caution">
    <text evidence="1">The sequence shown here is derived from an EMBL/GenBank/DDBJ whole genome shotgun (WGS) entry which is preliminary data.</text>
</comment>